<dbReference type="Gene3D" id="1.10.10.10">
    <property type="entry name" value="Winged helix-like DNA-binding domain superfamily/Winged helix DNA-binding domain"/>
    <property type="match status" value="1"/>
</dbReference>
<evidence type="ECO:0000259" key="1">
    <source>
        <dbReference type="Pfam" id="PF04218"/>
    </source>
</evidence>
<accession>A0ABQ9IG14</accession>
<keyword evidence="3" id="KW-1185">Reference proteome</keyword>
<evidence type="ECO:0000313" key="3">
    <source>
        <dbReference type="Proteomes" id="UP001159363"/>
    </source>
</evidence>
<organism evidence="2 3">
    <name type="scientific">Dryococelus australis</name>
    <dbReference type="NCBI Taxonomy" id="614101"/>
    <lineage>
        <taxon>Eukaryota</taxon>
        <taxon>Metazoa</taxon>
        <taxon>Ecdysozoa</taxon>
        <taxon>Arthropoda</taxon>
        <taxon>Hexapoda</taxon>
        <taxon>Insecta</taxon>
        <taxon>Pterygota</taxon>
        <taxon>Neoptera</taxon>
        <taxon>Polyneoptera</taxon>
        <taxon>Phasmatodea</taxon>
        <taxon>Verophasmatodea</taxon>
        <taxon>Anareolatae</taxon>
        <taxon>Phasmatidae</taxon>
        <taxon>Eurycanthinae</taxon>
        <taxon>Dryococelus</taxon>
    </lineage>
</organism>
<sequence length="69" mass="7799">MATKRKKVIVTMEQKLQALFRIGAGESQTKIANDLGVGKQTFRQQKHVEKKMKLQTIGSNVISNRSQIE</sequence>
<dbReference type="Proteomes" id="UP001159363">
    <property type="component" value="Chromosome 1"/>
</dbReference>
<dbReference type="Pfam" id="PF04218">
    <property type="entry name" value="CENP-B_N"/>
    <property type="match status" value="1"/>
</dbReference>
<proteinExistence type="predicted"/>
<gene>
    <name evidence="2" type="ORF">PR048_000956</name>
</gene>
<dbReference type="InterPro" id="IPR007889">
    <property type="entry name" value="HTH_Psq"/>
</dbReference>
<evidence type="ECO:0000313" key="2">
    <source>
        <dbReference type="EMBL" id="KAJ8895620.1"/>
    </source>
</evidence>
<dbReference type="EMBL" id="JARBHB010000001">
    <property type="protein sequence ID" value="KAJ8895620.1"/>
    <property type="molecule type" value="Genomic_DNA"/>
</dbReference>
<protein>
    <recommendedName>
        <fullName evidence="1">HTH psq-type domain-containing protein</fullName>
    </recommendedName>
</protein>
<comment type="caution">
    <text evidence="2">The sequence shown here is derived from an EMBL/GenBank/DDBJ whole genome shotgun (WGS) entry which is preliminary data.</text>
</comment>
<dbReference type="InterPro" id="IPR036388">
    <property type="entry name" value="WH-like_DNA-bd_sf"/>
</dbReference>
<name>A0ABQ9IG14_9NEOP</name>
<feature type="domain" description="HTH psq-type" evidence="1">
    <location>
        <begin position="4"/>
        <end position="52"/>
    </location>
</feature>
<reference evidence="2 3" key="1">
    <citation type="submission" date="2023-02" db="EMBL/GenBank/DDBJ databases">
        <title>LHISI_Scaffold_Assembly.</title>
        <authorList>
            <person name="Stuart O.P."/>
            <person name="Cleave R."/>
            <person name="Magrath M.J.L."/>
            <person name="Mikheyev A.S."/>
        </authorList>
    </citation>
    <scope>NUCLEOTIDE SEQUENCE [LARGE SCALE GENOMIC DNA]</scope>
    <source>
        <strain evidence="2">Daus_M_001</strain>
        <tissue evidence="2">Leg muscle</tissue>
    </source>
</reference>